<dbReference type="SUPFAM" id="SSF53901">
    <property type="entry name" value="Thiolase-like"/>
    <property type="match status" value="1"/>
</dbReference>
<dbReference type="PANTHER" id="PTHR11877:SF46">
    <property type="entry name" value="TYPE III POLYKETIDE SYNTHASE A"/>
    <property type="match status" value="1"/>
</dbReference>
<dbReference type="EMBL" id="JABWCV010000002">
    <property type="protein sequence ID" value="NVF12948.1"/>
    <property type="molecule type" value="Genomic_DNA"/>
</dbReference>
<gene>
    <name evidence="6" type="ORF">HUO07_02025</name>
</gene>
<feature type="active site" description="Acyl-thioester intermediate" evidence="3">
    <location>
        <position position="145"/>
    </location>
</feature>
<proteinExistence type="inferred from homology"/>
<dbReference type="CDD" id="cd00831">
    <property type="entry name" value="CHS_like"/>
    <property type="match status" value="1"/>
</dbReference>
<evidence type="ECO:0000313" key="7">
    <source>
        <dbReference type="Proteomes" id="UP000589984"/>
    </source>
</evidence>
<dbReference type="GO" id="GO:0030639">
    <property type="term" value="P:polyketide biosynthetic process"/>
    <property type="evidence" value="ECO:0007669"/>
    <property type="project" value="TreeGrafter"/>
</dbReference>
<dbReference type="AlphaFoldDB" id="A0A7Y6R9R4"/>
<evidence type="ECO:0000259" key="4">
    <source>
        <dbReference type="Pfam" id="PF00195"/>
    </source>
</evidence>
<name>A0A7Y6R9R4_9GAMM</name>
<dbReference type="InterPro" id="IPR016039">
    <property type="entry name" value="Thiolase-like"/>
</dbReference>
<evidence type="ECO:0000256" key="3">
    <source>
        <dbReference type="PIRSR" id="PIRSR000451-1"/>
    </source>
</evidence>
<comment type="similarity">
    <text evidence="1">Belongs to the thiolase-like superfamily. Chalcone/stilbene synthases family.</text>
</comment>
<comment type="caution">
    <text evidence="6">The sequence shown here is derived from an EMBL/GenBank/DDBJ whole genome shotgun (WGS) entry which is preliminary data.</text>
</comment>
<dbReference type="PANTHER" id="PTHR11877">
    <property type="entry name" value="HYDROXYMETHYLGLUTARYL-COA SYNTHASE"/>
    <property type="match status" value="1"/>
</dbReference>
<keyword evidence="2" id="KW-0808">Transferase</keyword>
<dbReference type="InterPro" id="IPR001099">
    <property type="entry name" value="Chalcone/stilbene_synt_N"/>
</dbReference>
<dbReference type="GO" id="GO:0016747">
    <property type="term" value="F:acyltransferase activity, transferring groups other than amino-acyl groups"/>
    <property type="evidence" value="ECO:0007669"/>
    <property type="project" value="InterPro"/>
</dbReference>
<dbReference type="RefSeq" id="WP_176302165.1">
    <property type="nucleotide sequence ID" value="NZ_JABWCV010000002.1"/>
</dbReference>
<evidence type="ECO:0000256" key="2">
    <source>
        <dbReference type="ARBA" id="ARBA00022679"/>
    </source>
</evidence>
<feature type="domain" description="Chalcone/stilbene synthase C-terminal" evidence="5">
    <location>
        <begin position="216"/>
        <end position="346"/>
    </location>
</feature>
<organism evidence="6 7">
    <name type="scientific">Vreelandella maris</name>
    <dbReference type="NCBI Taxonomy" id="2729617"/>
    <lineage>
        <taxon>Bacteria</taxon>
        <taxon>Pseudomonadati</taxon>
        <taxon>Pseudomonadota</taxon>
        <taxon>Gammaproteobacteria</taxon>
        <taxon>Oceanospirillales</taxon>
        <taxon>Halomonadaceae</taxon>
        <taxon>Vreelandella</taxon>
    </lineage>
</organism>
<reference evidence="6 7" key="1">
    <citation type="submission" date="2020-06" db="EMBL/GenBank/DDBJ databases">
        <title>Halomonas sp. QX-1 draft genome sequence.</title>
        <authorList>
            <person name="Qiu X."/>
        </authorList>
    </citation>
    <scope>NUCLEOTIDE SEQUENCE [LARGE SCALE GENOMIC DNA]</scope>
    <source>
        <strain evidence="6 7">QX-1</strain>
    </source>
</reference>
<dbReference type="Proteomes" id="UP000589984">
    <property type="component" value="Unassembled WGS sequence"/>
</dbReference>
<dbReference type="Pfam" id="PF00195">
    <property type="entry name" value="Chal_sti_synt_N"/>
    <property type="match status" value="1"/>
</dbReference>
<evidence type="ECO:0000259" key="5">
    <source>
        <dbReference type="Pfam" id="PF02797"/>
    </source>
</evidence>
<protein>
    <submittedName>
        <fullName evidence="6">Type III polyketide synthase</fullName>
    </submittedName>
</protein>
<dbReference type="InterPro" id="IPR012328">
    <property type="entry name" value="Chalcone/stilbene_synt_C"/>
</dbReference>
<evidence type="ECO:0000256" key="1">
    <source>
        <dbReference type="ARBA" id="ARBA00005531"/>
    </source>
</evidence>
<keyword evidence="7" id="KW-1185">Reference proteome</keyword>
<dbReference type="InterPro" id="IPR011141">
    <property type="entry name" value="Polyketide_synthase_type-III"/>
</dbReference>
<feature type="domain" description="Chalcone/stilbene synthase N-terminal" evidence="4">
    <location>
        <begin position="37"/>
        <end position="207"/>
    </location>
</feature>
<dbReference type="PIRSF" id="PIRSF000451">
    <property type="entry name" value="PKS_III"/>
    <property type="match status" value="1"/>
</dbReference>
<evidence type="ECO:0000313" key="6">
    <source>
        <dbReference type="EMBL" id="NVF12948.1"/>
    </source>
</evidence>
<dbReference type="Gene3D" id="3.40.47.10">
    <property type="match status" value="2"/>
</dbReference>
<sequence length="350" mass="39054">MTSVFINRIATAVPDFDIHNKFIEYCPRLLPDKRSVKVFQRMAERAQIEHRYSFLEPHLDEDNLDVEGFYKNEAFPDTQGRMQFYERFAFILAKRALDQLDLSDTTHLVTTTCTGFYAPGLDHQLIHHYGLPANIERTNVGFMGCYAAINALKLARHIVRSEPDAKVLVLNLELCTLHLKPTGTLEEILSFAIFSDGCAASIVTAEPAGLEIQRFNADVLPETEALITWRIGNQGFDMQLSGKVPGIIASHLPLMMTKLLDGYQRSDIAHWAIHPGGRTVLDAVKAGAELEEHHLTESREVLRKFGNMSSATIMFVLQAMMNNPKKPGPGLAMAFGPGLTVESILFDLKG</sequence>
<accession>A0A7Y6R9R4</accession>
<dbReference type="Pfam" id="PF02797">
    <property type="entry name" value="Chal_sti_synt_C"/>
    <property type="match status" value="1"/>
</dbReference>